<protein>
    <submittedName>
        <fullName evidence="4">AsmA-like C-terminal region-containing protein</fullName>
    </submittedName>
</protein>
<evidence type="ECO:0000256" key="2">
    <source>
        <dbReference type="SAM" id="Phobius"/>
    </source>
</evidence>
<keyword evidence="2" id="KW-1133">Transmembrane helix</keyword>
<dbReference type="Pfam" id="PF05170">
    <property type="entry name" value="AsmA"/>
    <property type="match status" value="1"/>
</dbReference>
<comment type="caution">
    <text evidence="4">The sequence shown here is derived from an EMBL/GenBank/DDBJ whole genome shotgun (WGS) entry which is preliminary data.</text>
</comment>
<evidence type="ECO:0000313" key="5">
    <source>
        <dbReference type="Proteomes" id="UP001597459"/>
    </source>
</evidence>
<keyword evidence="2" id="KW-0812">Transmembrane</keyword>
<organism evidence="4 5">
    <name type="scientific">Aquimarina hainanensis</name>
    <dbReference type="NCBI Taxonomy" id="1578017"/>
    <lineage>
        <taxon>Bacteria</taxon>
        <taxon>Pseudomonadati</taxon>
        <taxon>Bacteroidota</taxon>
        <taxon>Flavobacteriia</taxon>
        <taxon>Flavobacteriales</taxon>
        <taxon>Flavobacteriaceae</taxon>
        <taxon>Aquimarina</taxon>
    </lineage>
</organism>
<evidence type="ECO:0000256" key="1">
    <source>
        <dbReference type="SAM" id="MobiDB-lite"/>
    </source>
</evidence>
<sequence>MKKIVKIIGAFLLVCILALIALPFLFKGSIQDKVLHFINEQVNATVHFSDVDISLFQNFPQATVVINDLSVTNHTPFEGDTLAYSKRIELAMGMSQLFKTSSQAVNVTRVIIDEASITIKTDSLGNSNLDIAKTTEKEQTTPETSSSDFTFDLKHYELNNSNIRYQDDVSKIKMDLTTINHVGEGSVSGQKIILDTQSSVAASLDMDGSNYLDKNKLQLDAELELDLENQKYSFRENKLLLNQLPLEFAGFVQLLEKSTLLDLSFKTPTSDFKNLLAVIPASYAKDLNGVKTSGDFSVDGMVKGHISDTQIPTMDIKILSHNASFKYPDLPKSVTGINIDTKVKNDTGNPDDTYITIDNFTFKIDQDAFAAKGSLRNITKNMLVSMGLHGTVNLANVNQAYPLELEQKLNGIANANVQVNFDMNALEKEQYQHIKSSGSAGIKDFAYTSEELPNEIHIQQANVLFQPETITLENLQATTGASDMEAKGSIHNLMGFLFAKQDLKGNFDVSSTVFDVHDFMVEDTAADSLQQTTSTTEEALQIPSFLDATLTFDAKKVIYDNLTLKDAKGTVKIKDETAYLQKVTSSIFDGGIAFDGKVSTKEKKPNFDMALQLNKINIAQSFSSLDLLKGYAPIAKALTGLLTTELQLNGDLNDDLTPVLTSIKGSALAEILNAQVNSSKAPLISKLDGKLDFLKLDKLNIKNIKTHLDFNDGKVNVKPFNFDIKGVKFTAGGSHGLDKNMDYKVTMDVPAKYLGKDVTSLLSQLSPQEAKNMTIGVPIGIAGNFTNPQIKLNTSGAVKEVTQRIIDKQKGKVKDQLLNTGTGVITDLLGGAKSKSDSTKTNTTNTPEKQLKNAAKDILGGMFGRKKKKDTTKTKN</sequence>
<dbReference type="Proteomes" id="UP001597459">
    <property type="component" value="Unassembled WGS sequence"/>
</dbReference>
<feature type="region of interest" description="Disordered" evidence="1">
    <location>
        <begin position="829"/>
        <end position="876"/>
    </location>
</feature>
<dbReference type="PANTHER" id="PTHR30441">
    <property type="entry name" value="DUF748 DOMAIN-CONTAINING PROTEIN"/>
    <property type="match status" value="1"/>
</dbReference>
<accession>A0ABW5N6D1</accession>
<reference evidence="5" key="1">
    <citation type="journal article" date="2019" name="Int. J. Syst. Evol. Microbiol.">
        <title>The Global Catalogue of Microorganisms (GCM) 10K type strain sequencing project: providing services to taxonomists for standard genome sequencing and annotation.</title>
        <authorList>
            <consortium name="The Broad Institute Genomics Platform"/>
            <consortium name="The Broad Institute Genome Sequencing Center for Infectious Disease"/>
            <person name="Wu L."/>
            <person name="Ma J."/>
        </authorList>
    </citation>
    <scope>NUCLEOTIDE SEQUENCE [LARGE SCALE GENOMIC DNA]</scope>
    <source>
        <strain evidence="5">KCTC 42423</strain>
    </source>
</reference>
<feature type="transmembrane region" description="Helical" evidence="2">
    <location>
        <begin position="7"/>
        <end position="26"/>
    </location>
</feature>
<dbReference type="RefSeq" id="WP_378257140.1">
    <property type="nucleotide sequence ID" value="NZ_JBHSJV010000001.1"/>
</dbReference>
<dbReference type="EMBL" id="JBHULX010000004">
    <property type="protein sequence ID" value="MFD2590803.1"/>
    <property type="molecule type" value="Genomic_DNA"/>
</dbReference>
<keyword evidence="2" id="KW-0472">Membrane</keyword>
<dbReference type="InterPro" id="IPR007844">
    <property type="entry name" value="AsmA"/>
</dbReference>
<gene>
    <name evidence="4" type="ORF">ACFSTE_08145</name>
</gene>
<dbReference type="InterPro" id="IPR052894">
    <property type="entry name" value="AsmA-related"/>
</dbReference>
<keyword evidence="5" id="KW-1185">Reference proteome</keyword>
<feature type="domain" description="AsmA" evidence="3">
    <location>
        <begin position="1"/>
        <end position="752"/>
    </location>
</feature>
<dbReference type="PANTHER" id="PTHR30441:SF8">
    <property type="entry name" value="DUF748 DOMAIN-CONTAINING PROTEIN"/>
    <property type="match status" value="1"/>
</dbReference>
<evidence type="ECO:0000313" key="4">
    <source>
        <dbReference type="EMBL" id="MFD2590803.1"/>
    </source>
</evidence>
<name>A0ABW5N6D1_9FLAO</name>
<proteinExistence type="predicted"/>
<evidence type="ECO:0000259" key="3">
    <source>
        <dbReference type="Pfam" id="PF05170"/>
    </source>
</evidence>